<dbReference type="EMBL" id="CATNWA010007865">
    <property type="protein sequence ID" value="CAI9554978.1"/>
    <property type="molecule type" value="Genomic_DNA"/>
</dbReference>
<protein>
    <submittedName>
        <fullName evidence="1">Uncharacterized protein</fullName>
    </submittedName>
</protein>
<name>A0ABN9C4N4_9NEOB</name>
<feature type="non-terminal residue" evidence="1">
    <location>
        <position position="125"/>
    </location>
</feature>
<evidence type="ECO:0000313" key="2">
    <source>
        <dbReference type="Proteomes" id="UP001162483"/>
    </source>
</evidence>
<organism evidence="1 2">
    <name type="scientific">Staurois parvus</name>
    <dbReference type="NCBI Taxonomy" id="386267"/>
    <lineage>
        <taxon>Eukaryota</taxon>
        <taxon>Metazoa</taxon>
        <taxon>Chordata</taxon>
        <taxon>Craniata</taxon>
        <taxon>Vertebrata</taxon>
        <taxon>Euteleostomi</taxon>
        <taxon>Amphibia</taxon>
        <taxon>Batrachia</taxon>
        <taxon>Anura</taxon>
        <taxon>Neobatrachia</taxon>
        <taxon>Ranoidea</taxon>
        <taxon>Ranidae</taxon>
        <taxon>Staurois</taxon>
    </lineage>
</organism>
<comment type="caution">
    <text evidence="1">The sequence shown here is derived from an EMBL/GenBank/DDBJ whole genome shotgun (WGS) entry which is preliminary data.</text>
</comment>
<reference evidence="1" key="1">
    <citation type="submission" date="2023-05" db="EMBL/GenBank/DDBJ databases">
        <authorList>
            <person name="Stuckert A."/>
        </authorList>
    </citation>
    <scope>NUCLEOTIDE SEQUENCE</scope>
</reference>
<evidence type="ECO:0000313" key="1">
    <source>
        <dbReference type="EMBL" id="CAI9554978.1"/>
    </source>
</evidence>
<dbReference type="Proteomes" id="UP001162483">
    <property type="component" value="Unassembled WGS sequence"/>
</dbReference>
<gene>
    <name evidence="1" type="ORF">SPARVUS_LOCUS4308185</name>
</gene>
<accession>A0ABN9C4N4</accession>
<proteinExistence type="predicted"/>
<keyword evidence="2" id="KW-1185">Reference proteome</keyword>
<sequence>MRSLMYNKLDFCEKTFRTLRTGIRFFTCVRFSMHIKFRVRIETFSTLRTGEALPCWKAGPVPHSLRFLRIQGIRWSIYTGWCRMDMEGAGFSPGLYCVMSSSSTFQSGDKVRQSSEVFLISRPWT</sequence>